<dbReference type="InterPro" id="IPR013783">
    <property type="entry name" value="Ig-like_fold"/>
</dbReference>
<dbReference type="Gene3D" id="2.60.40.10">
    <property type="entry name" value="Immunoglobulins"/>
    <property type="match status" value="2"/>
</dbReference>
<feature type="domain" description="Fibronectin type-III" evidence="4">
    <location>
        <begin position="1520"/>
        <end position="1622"/>
    </location>
</feature>
<evidence type="ECO:0000256" key="2">
    <source>
        <dbReference type="ARBA" id="ARBA00023295"/>
    </source>
</evidence>
<evidence type="ECO:0000313" key="5">
    <source>
        <dbReference type="EMBL" id="ROR66483.1"/>
    </source>
</evidence>
<keyword evidence="2" id="KW-0326">Glycosidase</keyword>
<evidence type="ECO:0000259" key="4">
    <source>
        <dbReference type="PROSITE" id="PS50853"/>
    </source>
</evidence>
<dbReference type="NCBIfam" id="NF012211">
    <property type="entry name" value="tand_rpt_95"/>
    <property type="match status" value="1"/>
</dbReference>
<dbReference type="SUPFAM" id="SSF49265">
    <property type="entry name" value="Fibronectin type III"/>
    <property type="match status" value="1"/>
</dbReference>
<dbReference type="SMART" id="SM00060">
    <property type="entry name" value="FN3"/>
    <property type="match status" value="3"/>
</dbReference>
<dbReference type="RefSeq" id="WP_123697466.1">
    <property type="nucleotide sequence ID" value="NZ_RKHJ01000001.1"/>
</dbReference>
<dbReference type="GO" id="GO:0000272">
    <property type="term" value="P:polysaccharide catabolic process"/>
    <property type="evidence" value="ECO:0007669"/>
    <property type="project" value="UniProtKB-KW"/>
</dbReference>
<dbReference type="CDD" id="cd00063">
    <property type="entry name" value="FN3"/>
    <property type="match status" value="2"/>
</dbReference>
<gene>
    <name evidence="5" type="ORF">EDD26_1866</name>
</gene>
<dbReference type="PANTHER" id="PTHR13817">
    <property type="entry name" value="TITIN"/>
    <property type="match status" value="1"/>
</dbReference>
<keyword evidence="3" id="KW-0119">Carbohydrate metabolism</keyword>
<protein>
    <submittedName>
        <fullName evidence="5">Fibronectin type III domain protein</fullName>
    </submittedName>
</protein>
<comment type="caution">
    <text evidence="5">The sequence shown here is derived from an EMBL/GenBank/DDBJ whole genome shotgun (WGS) entry which is preliminary data.</text>
</comment>
<name>A0A3N2ATY1_9MICO</name>
<dbReference type="InterPro" id="IPR050964">
    <property type="entry name" value="Striated_Muscle_Regulatory"/>
</dbReference>
<dbReference type="Proteomes" id="UP000275456">
    <property type="component" value="Unassembled WGS sequence"/>
</dbReference>
<evidence type="ECO:0000256" key="3">
    <source>
        <dbReference type="ARBA" id="ARBA00023326"/>
    </source>
</evidence>
<feature type="domain" description="Fibronectin type-III" evidence="4">
    <location>
        <begin position="1432"/>
        <end position="1519"/>
    </location>
</feature>
<dbReference type="OrthoDB" id="5241356at2"/>
<dbReference type="PROSITE" id="PS50853">
    <property type="entry name" value="FN3"/>
    <property type="match status" value="2"/>
</dbReference>
<organism evidence="5 6">
    <name type="scientific">Agrococcus jenensis</name>
    <dbReference type="NCBI Taxonomy" id="46353"/>
    <lineage>
        <taxon>Bacteria</taxon>
        <taxon>Bacillati</taxon>
        <taxon>Actinomycetota</taxon>
        <taxon>Actinomycetes</taxon>
        <taxon>Micrococcales</taxon>
        <taxon>Microbacteriaceae</taxon>
        <taxon>Agrococcus</taxon>
    </lineage>
</organism>
<keyword evidence="6" id="KW-1185">Reference proteome</keyword>
<dbReference type="InterPro" id="IPR036116">
    <property type="entry name" value="FN3_sf"/>
</dbReference>
<proteinExistence type="predicted"/>
<reference evidence="5 6" key="1">
    <citation type="submission" date="2018-11" db="EMBL/GenBank/DDBJ databases">
        <title>Sequencing the genomes of 1000 actinobacteria strains.</title>
        <authorList>
            <person name="Klenk H.-P."/>
        </authorList>
    </citation>
    <scope>NUCLEOTIDE SEQUENCE [LARGE SCALE GENOMIC DNA]</scope>
    <source>
        <strain evidence="5 6">DSM 9580</strain>
    </source>
</reference>
<keyword evidence="3" id="KW-0624">Polysaccharide degradation</keyword>
<dbReference type="PANTHER" id="PTHR13817:SF166">
    <property type="entry name" value="NEURONAL IGCAM-RELATED"/>
    <property type="match status" value="1"/>
</dbReference>
<dbReference type="Pfam" id="PF17963">
    <property type="entry name" value="Big_9"/>
    <property type="match status" value="6"/>
</dbReference>
<dbReference type="EMBL" id="RKHJ01000001">
    <property type="protein sequence ID" value="ROR66483.1"/>
    <property type="molecule type" value="Genomic_DNA"/>
</dbReference>
<evidence type="ECO:0000256" key="1">
    <source>
        <dbReference type="ARBA" id="ARBA00022737"/>
    </source>
</evidence>
<dbReference type="Pfam" id="PF00041">
    <property type="entry name" value="fn3"/>
    <property type="match status" value="1"/>
</dbReference>
<sequence length="1908" mass="193550">MKRRTAGAALGTLLVAGVVAGAVLSPGYVAVQPQLDGSSVWVANGAAGAIGLANTANGTIERIVRVGGVDEAHQSPSGTVLVDRDASTVRVVRDGEAQPGPAVPIVAGAVVGVRDDRVVVTAPSTGDVWRTTTGAIAEGAQLGEPVVALGRGGVAVLGEHSLLAASPGLGRVLRVDEAGETVASERAPVSPSAPALQLTALGDEWVLFDAGSGVLSTRTWQTSVQGEDLRLQEPGPSASTVLYATGDALVRQALGVPTQEVLASGSGGVPAAPVVREGCTFAAWSDGVGWRDCAEAEPVVLGLDEVALDPDLRILQRGSATALVDDGSGDAWAIDHDGERIVGWETEGDSPAPEQPAEGETVEEVVEAAPAPPIAADDALGARPGAATLLPVLLNDTDVNGDPIVLTEVESDRADAAASIAPDGRSIRLDAPEEGETRIAYEISDGTATAAAVATVTVRGGNEPPVLERPVQATVAAGGTLALDALDGWVDPDGDPLAVVGATVDAPDSVSVRADGRLEFRDGLAGAQREIEVTVSDGRSTSTEAIAVTVHAGSVAIAAQPVTAVTRVGQRLVLEPLLAAQGGAGPLSLHNVVAASQPVEPSFADDTIIVTPTEPGLLRFDYVVTDGQATQEGAVVVRVLEGADASSAPVTMPERVALPAIGTVAIDVDRLAHDPAGGVVALRTAESDSTAVRAEVVDAERLRLTLTDDLAEQATVRYTVTNGVATTTGEVLVSAAAAASVQPPIARDDEVTLRPGGLVEIPVLVNDEQPDGLALTLDTEIVAPPEAGMLFVDGERMRYVAGDAAGTFTATYGVRGPDGQTATADITLRVAEQASTTNAAPDAPTVEARVVAGASIDIPLPLSDADPNGDPVQLLGPSSAPALGFVTREGRSTLRYQAGDYSFGTDAFRYRVVDDLGAVSEGTVRVAVVEPDAALPPVLRADEAVMRPDSTLVVPVLDNDSDPAGLPLEIVGVETGSPGASAEVRDGAVLVTAGLEATSIGVVVTVENAAGTRSSSWLRIEVDPAAPPPVADVDDVQVDIESIADAEAVRISPLAHASVRDGRTDVLEADLPMAVEGVALRDDGTIEIAVADRTRFVPFSVSRTDAPGETATAVIAVPGRLDALPQLRPGVAPLTVAAGETLEIDIDAVVVTVDGDGALLTDASAVEASPTDGSNPVIDERTLRFVPPPGYFGPASITFEVTDGDSPTDPDGRVGRIVLPIEVTAGDDVPLTVLGSFVQLEPGSERTIDLARVTRAPDPARLAAATWSVVDGAPEGFEASVSGSALTVRALPDTDPGTTAELQVGARDGAGAGVPGTVVLSVISTTRPLVSPVADAVTLQRGTSGQVTPLANDEASNPFPDAPLRIGALRATGAAARGIDAGLQDGAVTLSARPGAVIGATIVQVLVLDITGDPRRGVWSPITITVQDVPDAPAPPVQVFDEHVDGVVSMAIDPPVDNGSPITGYRIVGPGVDVACGAQPRCTVEGLQAGVELRLRAIATNALGESEPSAPSEPVHADRLPALVQGVAAVPDAEPGAVRVAWRAVPQPQGGTPIEAYLVRITGSGTNRLVRVGAAERAAVIAGLTPGRPYAIEVAAANDAGVPDDAWRWPAAPVPFTAVGEPGTTPVLITDRSGGSVTARWSAVDAGGAARVRYTARIVAAADVPSLGCSSTGTGEPAGTAALSATLTIAEGARAVVAVTADNGWHCAVSVSDPVFGRPAPVAPSDVTIAAGGAQVRDDARDVQIVAIPAAADGLWFEARTVQSPQATDPVWQRVGAGSWVTPTTTSFTYGREASVDVRVCAPSGAGSDAVCSEPTTVGSATPLSLRATVDACTPLVPLDARAPVNATADARGSVVARYLVDGRWTDERPSTSRVPAGATRVEAWGVVTYLESDPLRDPSPTVAGCGL</sequence>
<evidence type="ECO:0000313" key="6">
    <source>
        <dbReference type="Proteomes" id="UP000275456"/>
    </source>
</evidence>
<keyword evidence="1" id="KW-0677">Repeat</keyword>
<dbReference type="GO" id="GO:0016798">
    <property type="term" value="F:hydrolase activity, acting on glycosyl bonds"/>
    <property type="evidence" value="ECO:0007669"/>
    <property type="project" value="UniProtKB-KW"/>
</dbReference>
<dbReference type="SUPFAM" id="SSF63829">
    <property type="entry name" value="Calcium-dependent phosphotriesterase"/>
    <property type="match status" value="1"/>
</dbReference>
<accession>A0A3N2ATY1</accession>
<keyword evidence="2" id="KW-0378">Hydrolase</keyword>
<dbReference type="InterPro" id="IPR003961">
    <property type="entry name" value="FN3_dom"/>
</dbReference>